<dbReference type="GO" id="GO:0008270">
    <property type="term" value="F:zinc ion binding"/>
    <property type="evidence" value="ECO:0007669"/>
    <property type="project" value="UniProtKB-KW"/>
</dbReference>
<dbReference type="AlphaFoldDB" id="A0AAV8WNE0"/>
<organism evidence="13 14">
    <name type="scientific">Rhamnusium bicolor</name>
    <dbReference type="NCBI Taxonomy" id="1586634"/>
    <lineage>
        <taxon>Eukaryota</taxon>
        <taxon>Metazoa</taxon>
        <taxon>Ecdysozoa</taxon>
        <taxon>Arthropoda</taxon>
        <taxon>Hexapoda</taxon>
        <taxon>Insecta</taxon>
        <taxon>Pterygota</taxon>
        <taxon>Neoptera</taxon>
        <taxon>Endopterygota</taxon>
        <taxon>Coleoptera</taxon>
        <taxon>Polyphaga</taxon>
        <taxon>Cucujiformia</taxon>
        <taxon>Chrysomeloidea</taxon>
        <taxon>Cerambycidae</taxon>
        <taxon>Lepturinae</taxon>
        <taxon>Rhagiini</taxon>
        <taxon>Rhamnusium</taxon>
    </lineage>
</organism>
<proteinExistence type="inferred from homology"/>
<evidence type="ECO:0000256" key="10">
    <source>
        <dbReference type="ARBA" id="ARBA00023242"/>
    </source>
</evidence>
<dbReference type="PANTHER" id="PTHR23235">
    <property type="entry name" value="KRUEPPEL-LIKE TRANSCRIPTION FACTOR"/>
    <property type="match status" value="1"/>
</dbReference>
<dbReference type="SMART" id="SM00355">
    <property type="entry name" value="ZnF_C2H2"/>
    <property type="match status" value="2"/>
</dbReference>
<keyword evidence="7" id="KW-0805">Transcription regulation</keyword>
<evidence type="ECO:0000256" key="5">
    <source>
        <dbReference type="ARBA" id="ARBA00022771"/>
    </source>
</evidence>
<keyword evidence="9" id="KW-0804">Transcription</keyword>
<comment type="subcellular location">
    <subcellularLocation>
        <location evidence="1">Nucleus</location>
    </subcellularLocation>
</comment>
<dbReference type="Gene3D" id="3.30.160.60">
    <property type="entry name" value="Classic Zinc Finger"/>
    <property type="match status" value="2"/>
</dbReference>
<dbReference type="FunFam" id="3.30.160.60:FF:000045">
    <property type="entry name" value="ZFP69 zinc finger protein B"/>
    <property type="match status" value="1"/>
</dbReference>
<keyword evidence="5 11" id="KW-0863">Zinc-finger</keyword>
<protein>
    <recommendedName>
        <fullName evidence="12">C2H2-type domain-containing protein</fullName>
    </recommendedName>
</protein>
<evidence type="ECO:0000313" key="13">
    <source>
        <dbReference type="EMBL" id="KAJ8927802.1"/>
    </source>
</evidence>
<dbReference type="PANTHER" id="PTHR23235:SF142">
    <property type="entry name" value="ZINC FINGER PROTEIN 384"/>
    <property type="match status" value="1"/>
</dbReference>
<dbReference type="GO" id="GO:0005634">
    <property type="term" value="C:nucleus"/>
    <property type="evidence" value="ECO:0007669"/>
    <property type="project" value="UniProtKB-SubCell"/>
</dbReference>
<accession>A0AAV8WNE0</accession>
<keyword evidence="14" id="KW-1185">Reference proteome</keyword>
<evidence type="ECO:0000259" key="12">
    <source>
        <dbReference type="PROSITE" id="PS50157"/>
    </source>
</evidence>
<gene>
    <name evidence="13" type="ORF">NQ314_019683</name>
</gene>
<evidence type="ECO:0000256" key="7">
    <source>
        <dbReference type="ARBA" id="ARBA00023015"/>
    </source>
</evidence>
<evidence type="ECO:0000256" key="2">
    <source>
        <dbReference type="ARBA" id="ARBA00006991"/>
    </source>
</evidence>
<dbReference type="EMBL" id="JANEYF010005528">
    <property type="protein sequence ID" value="KAJ8927802.1"/>
    <property type="molecule type" value="Genomic_DNA"/>
</dbReference>
<dbReference type="GO" id="GO:0000981">
    <property type="term" value="F:DNA-binding transcription factor activity, RNA polymerase II-specific"/>
    <property type="evidence" value="ECO:0007669"/>
    <property type="project" value="TreeGrafter"/>
</dbReference>
<keyword evidence="8" id="KW-0238">DNA-binding</keyword>
<dbReference type="Pfam" id="PF00096">
    <property type="entry name" value="zf-C2H2"/>
    <property type="match status" value="2"/>
</dbReference>
<dbReference type="PROSITE" id="PS00028">
    <property type="entry name" value="ZINC_FINGER_C2H2_1"/>
    <property type="match status" value="2"/>
</dbReference>
<evidence type="ECO:0000256" key="1">
    <source>
        <dbReference type="ARBA" id="ARBA00004123"/>
    </source>
</evidence>
<evidence type="ECO:0000256" key="11">
    <source>
        <dbReference type="PROSITE-ProRule" id="PRU00042"/>
    </source>
</evidence>
<sequence length="64" mass="7508">MLGLKLHKCEECFKTFFERHHLIIHLRTHSGERPYVCKVPECGKSFAESQKLKRHHAAKHNAVN</sequence>
<dbReference type="FunFam" id="3.30.160.60:FF:000185">
    <property type="entry name" value="zinc finger protein 319"/>
    <property type="match status" value="1"/>
</dbReference>
<keyword evidence="4" id="KW-0677">Repeat</keyword>
<dbReference type="InterPro" id="IPR036236">
    <property type="entry name" value="Znf_C2H2_sf"/>
</dbReference>
<dbReference type="SUPFAM" id="SSF57667">
    <property type="entry name" value="beta-beta-alpha zinc fingers"/>
    <property type="match status" value="1"/>
</dbReference>
<reference evidence="13" key="1">
    <citation type="journal article" date="2023" name="Insect Mol. Biol.">
        <title>Genome sequencing provides insights into the evolution of gene families encoding plant cell wall-degrading enzymes in longhorned beetles.</title>
        <authorList>
            <person name="Shin N.R."/>
            <person name="Okamura Y."/>
            <person name="Kirsch R."/>
            <person name="Pauchet Y."/>
        </authorList>
    </citation>
    <scope>NUCLEOTIDE SEQUENCE</scope>
    <source>
        <strain evidence="13">RBIC_L_NR</strain>
    </source>
</reference>
<evidence type="ECO:0000256" key="9">
    <source>
        <dbReference type="ARBA" id="ARBA00023163"/>
    </source>
</evidence>
<dbReference type="GO" id="GO:0000978">
    <property type="term" value="F:RNA polymerase II cis-regulatory region sequence-specific DNA binding"/>
    <property type="evidence" value="ECO:0007669"/>
    <property type="project" value="TreeGrafter"/>
</dbReference>
<comment type="similarity">
    <text evidence="2">Belongs to the krueppel C2H2-type zinc-finger protein family.</text>
</comment>
<name>A0AAV8WNE0_9CUCU</name>
<evidence type="ECO:0000256" key="8">
    <source>
        <dbReference type="ARBA" id="ARBA00023125"/>
    </source>
</evidence>
<evidence type="ECO:0000256" key="3">
    <source>
        <dbReference type="ARBA" id="ARBA00022723"/>
    </source>
</evidence>
<dbReference type="Proteomes" id="UP001162156">
    <property type="component" value="Unassembled WGS sequence"/>
</dbReference>
<evidence type="ECO:0000313" key="14">
    <source>
        <dbReference type="Proteomes" id="UP001162156"/>
    </source>
</evidence>
<evidence type="ECO:0000256" key="6">
    <source>
        <dbReference type="ARBA" id="ARBA00022833"/>
    </source>
</evidence>
<dbReference type="PROSITE" id="PS50157">
    <property type="entry name" value="ZINC_FINGER_C2H2_2"/>
    <property type="match status" value="2"/>
</dbReference>
<comment type="caution">
    <text evidence="13">The sequence shown here is derived from an EMBL/GenBank/DDBJ whole genome shotgun (WGS) entry which is preliminary data.</text>
</comment>
<feature type="domain" description="C2H2-type" evidence="12">
    <location>
        <begin position="35"/>
        <end position="64"/>
    </location>
</feature>
<dbReference type="InterPro" id="IPR013087">
    <property type="entry name" value="Znf_C2H2_type"/>
</dbReference>
<evidence type="ECO:0000256" key="4">
    <source>
        <dbReference type="ARBA" id="ARBA00022737"/>
    </source>
</evidence>
<feature type="domain" description="C2H2-type" evidence="12">
    <location>
        <begin position="7"/>
        <end position="34"/>
    </location>
</feature>
<keyword evidence="6" id="KW-0862">Zinc</keyword>
<keyword evidence="3" id="KW-0479">Metal-binding</keyword>
<keyword evidence="10" id="KW-0539">Nucleus</keyword>